<evidence type="ECO:0000256" key="3">
    <source>
        <dbReference type="SAM" id="SignalP"/>
    </source>
</evidence>
<reference evidence="5" key="1">
    <citation type="journal article" date="2019" name="Int. J. Syst. Evol. Microbiol.">
        <title>The Global Catalogue of Microorganisms (GCM) 10K type strain sequencing project: providing services to taxonomists for standard genome sequencing and annotation.</title>
        <authorList>
            <consortium name="The Broad Institute Genomics Platform"/>
            <consortium name="The Broad Institute Genome Sequencing Center for Infectious Disease"/>
            <person name="Wu L."/>
            <person name="Ma J."/>
        </authorList>
    </citation>
    <scope>NUCLEOTIDE SEQUENCE [LARGE SCALE GENOMIC DNA]</scope>
    <source>
        <strain evidence="5">KCTC 52239</strain>
    </source>
</reference>
<evidence type="ECO:0000313" key="5">
    <source>
        <dbReference type="Proteomes" id="UP001595557"/>
    </source>
</evidence>
<sequence length="299" mass="32424">MVAYGRRMVLGLAVGAVSTFAFLGASLSVAQAQDTPTLYFSAIPDDDETRLMQRFAAVADYLEAELGVPVEYVPVKDYAGSVVAFRNDQIQLGWFGGLSGVQARLAVPGSRALAQGEEDMTFVSYFIAHKDTGLEESDSFPMAAEGMTFTFGAQTSTSGRLFPDFHIREQTGKAPDEFFSRVGFSGDHGQTLRLVSTGAYQVGALNYTVYDTAVQENAPEVATTRVIWKTPPYPDYNWAIRGDVDARFGEGFADRVQAALVGMTDPDLLASFPRKAFVPAANEDYEAILETGRTLGLLD</sequence>
<dbReference type="Pfam" id="PF12974">
    <property type="entry name" value="Phosphonate-bd"/>
    <property type="match status" value="1"/>
</dbReference>
<keyword evidence="2 3" id="KW-0732">Signal</keyword>
<dbReference type="NCBIfam" id="TIGR04553">
    <property type="entry name" value="ABC_peri_selen"/>
    <property type="match status" value="1"/>
</dbReference>
<dbReference type="NCBIfam" id="TIGR01098">
    <property type="entry name" value="3A0109s03R"/>
    <property type="match status" value="1"/>
</dbReference>
<feature type="chain" id="PRO_5045809189" evidence="3">
    <location>
        <begin position="33"/>
        <end position="299"/>
    </location>
</feature>
<dbReference type="Gene3D" id="3.40.190.10">
    <property type="entry name" value="Periplasmic binding protein-like II"/>
    <property type="match status" value="2"/>
</dbReference>
<gene>
    <name evidence="4" type="ORF">ACFOD7_08005</name>
</gene>
<dbReference type="Proteomes" id="UP001595557">
    <property type="component" value="Unassembled WGS sequence"/>
</dbReference>
<dbReference type="InterPro" id="IPR005770">
    <property type="entry name" value="PhnD"/>
</dbReference>
<proteinExistence type="inferred from homology"/>
<evidence type="ECO:0000313" key="4">
    <source>
        <dbReference type="EMBL" id="MFC3167988.1"/>
    </source>
</evidence>
<comment type="caution">
    <text evidence="4">The sequence shown here is derived from an EMBL/GenBank/DDBJ whole genome shotgun (WGS) entry which is preliminary data.</text>
</comment>
<keyword evidence="5" id="KW-1185">Reference proteome</keyword>
<dbReference type="SUPFAM" id="SSF53850">
    <property type="entry name" value="Periplasmic binding protein-like II"/>
    <property type="match status" value="1"/>
</dbReference>
<protein>
    <submittedName>
        <fullName evidence="4">Selenate ABC transporter substrate-binding protein</fullName>
    </submittedName>
</protein>
<accession>A0ABV7IDK2</accession>
<organism evidence="4 5">
    <name type="scientific">Paracoccus fontiphilus</name>
    <dbReference type="NCBI Taxonomy" id="1815556"/>
    <lineage>
        <taxon>Bacteria</taxon>
        <taxon>Pseudomonadati</taxon>
        <taxon>Pseudomonadota</taxon>
        <taxon>Alphaproteobacteria</taxon>
        <taxon>Rhodobacterales</taxon>
        <taxon>Paracoccaceae</taxon>
        <taxon>Paracoccus</taxon>
    </lineage>
</organism>
<comment type="similarity">
    <text evidence="1">Belongs to the phosphate/phosphite/phosphonate binding protein family.</text>
</comment>
<dbReference type="RefSeq" id="WP_377706936.1">
    <property type="nucleotide sequence ID" value="NZ_JBHRTE010000037.1"/>
</dbReference>
<feature type="signal peptide" evidence="3">
    <location>
        <begin position="1"/>
        <end position="32"/>
    </location>
</feature>
<evidence type="ECO:0000256" key="1">
    <source>
        <dbReference type="ARBA" id="ARBA00007162"/>
    </source>
</evidence>
<dbReference type="InterPro" id="IPR030836">
    <property type="entry name" value="ABC_peri_PhnD-like"/>
</dbReference>
<name>A0ABV7IDK2_9RHOB</name>
<dbReference type="EMBL" id="JBHRTE010000037">
    <property type="protein sequence ID" value="MFC3167988.1"/>
    <property type="molecule type" value="Genomic_DNA"/>
</dbReference>
<evidence type="ECO:0000256" key="2">
    <source>
        <dbReference type="ARBA" id="ARBA00022729"/>
    </source>
</evidence>
<dbReference type="PANTHER" id="PTHR35841:SF1">
    <property type="entry name" value="PHOSPHONATES-BINDING PERIPLASMIC PROTEIN"/>
    <property type="match status" value="1"/>
</dbReference>
<dbReference type="PANTHER" id="PTHR35841">
    <property type="entry name" value="PHOSPHONATES-BINDING PERIPLASMIC PROTEIN"/>
    <property type="match status" value="1"/>
</dbReference>